<dbReference type="Pfam" id="PF13561">
    <property type="entry name" value="adh_short_C2"/>
    <property type="match status" value="1"/>
</dbReference>
<keyword evidence="1" id="KW-0521">NADP</keyword>
<protein>
    <submittedName>
        <fullName evidence="3">SDR family oxidoreductase</fullName>
        <ecNumber evidence="3">1.1.1.-</ecNumber>
    </submittedName>
</protein>
<dbReference type="InterPro" id="IPR002347">
    <property type="entry name" value="SDR_fam"/>
</dbReference>
<dbReference type="InterPro" id="IPR045017">
    <property type="entry name" value="DECR2-like"/>
</dbReference>
<name>A0ABV9Q2D8_9BACL</name>
<evidence type="ECO:0000313" key="4">
    <source>
        <dbReference type="Proteomes" id="UP001596002"/>
    </source>
</evidence>
<proteinExistence type="predicted"/>
<dbReference type="InterPro" id="IPR036291">
    <property type="entry name" value="NAD(P)-bd_dom_sf"/>
</dbReference>
<dbReference type="EC" id="1.1.1.-" evidence="3"/>
<dbReference type="Proteomes" id="UP001596002">
    <property type="component" value="Unassembled WGS sequence"/>
</dbReference>
<dbReference type="PANTHER" id="PTHR43296:SF2">
    <property type="entry name" value="PEROXISOMAL 2,4-DIENOYL-COA REDUCTASE [(3E)-ENOYL-COA-PRODUCING]"/>
    <property type="match status" value="1"/>
</dbReference>
<evidence type="ECO:0000256" key="1">
    <source>
        <dbReference type="ARBA" id="ARBA00022857"/>
    </source>
</evidence>
<dbReference type="CDD" id="cd05369">
    <property type="entry name" value="TER_DECR_SDR_a"/>
    <property type="match status" value="1"/>
</dbReference>
<reference evidence="4" key="1">
    <citation type="journal article" date="2019" name="Int. J. Syst. Evol. Microbiol.">
        <title>The Global Catalogue of Microorganisms (GCM) 10K type strain sequencing project: providing services to taxonomists for standard genome sequencing and annotation.</title>
        <authorList>
            <consortium name="The Broad Institute Genomics Platform"/>
            <consortium name="The Broad Institute Genome Sequencing Center for Infectious Disease"/>
            <person name="Wu L."/>
            <person name="Ma J."/>
        </authorList>
    </citation>
    <scope>NUCLEOTIDE SEQUENCE [LARGE SCALE GENOMIC DNA]</scope>
    <source>
        <strain evidence="4">WYCCWR 12678</strain>
    </source>
</reference>
<comment type="caution">
    <text evidence="3">The sequence shown here is derived from an EMBL/GenBank/DDBJ whole genome shotgun (WGS) entry which is preliminary data.</text>
</comment>
<evidence type="ECO:0000256" key="2">
    <source>
        <dbReference type="ARBA" id="ARBA00023002"/>
    </source>
</evidence>
<dbReference type="PRINTS" id="PR00080">
    <property type="entry name" value="SDRFAMILY"/>
</dbReference>
<dbReference type="RefSeq" id="WP_380026317.1">
    <property type="nucleotide sequence ID" value="NZ_JBHSHC010000099.1"/>
</dbReference>
<evidence type="ECO:0000313" key="3">
    <source>
        <dbReference type="EMBL" id="MFC4768366.1"/>
    </source>
</evidence>
<dbReference type="GO" id="GO:0016491">
    <property type="term" value="F:oxidoreductase activity"/>
    <property type="evidence" value="ECO:0007669"/>
    <property type="project" value="UniProtKB-KW"/>
</dbReference>
<dbReference type="Gene3D" id="3.40.50.720">
    <property type="entry name" value="NAD(P)-binding Rossmann-like Domain"/>
    <property type="match status" value="1"/>
</dbReference>
<accession>A0ABV9Q2D8</accession>
<sequence>MFEKDLLKDKVVLITGGGTGLGRAMGERFLELGAKLAITGRREEVLQTAAQEMSGEGKEVFYKSCDVRDPAQIQELVDAVEQRFGHIDVLVNNAAGNFISPTERLSPRAVDAVLNIVLHGTFYATLEVGKRWIKQGKGGTMLNIVTSYASTGSGFVVPSAAAKAGVLAMTRSLAVEWARYGIRQVAIAPGPFPTEGAWSRLSPTPELAEHAIKRVPLRRAGDKQELANLASYLISDYAGYINGEVVTIDGGEWLQGAGEFNNLTEVTEEQWDMLAEMTRKGK</sequence>
<dbReference type="PANTHER" id="PTHR43296">
    <property type="entry name" value="PEROXISOMAL 2,4-DIENOYL-COA REDUCTASE"/>
    <property type="match status" value="1"/>
</dbReference>
<gene>
    <name evidence="3" type="ORF">ACFO8Q_13510</name>
</gene>
<dbReference type="EMBL" id="JBHSHC010000099">
    <property type="protein sequence ID" value="MFC4768366.1"/>
    <property type="molecule type" value="Genomic_DNA"/>
</dbReference>
<keyword evidence="4" id="KW-1185">Reference proteome</keyword>
<dbReference type="PRINTS" id="PR00081">
    <property type="entry name" value="GDHRDH"/>
</dbReference>
<keyword evidence="2 3" id="KW-0560">Oxidoreductase</keyword>
<organism evidence="3 4">
    <name type="scientific">Effusibacillus consociatus</name>
    <dbReference type="NCBI Taxonomy" id="1117041"/>
    <lineage>
        <taxon>Bacteria</taxon>
        <taxon>Bacillati</taxon>
        <taxon>Bacillota</taxon>
        <taxon>Bacilli</taxon>
        <taxon>Bacillales</taxon>
        <taxon>Alicyclobacillaceae</taxon>
        <taxon>Effusibacillus</taxon>
    </lineage>
</organism>
<dbReference type="SUPFAM" id="SSF51735">
    <property type="entry name" value="NAD(P)-binding Rossmann-fold domains"/>
    <property type="match status" value="1"/>
</dbReference>